<protein>
    <submittedName>
        <fullName evidence="2">Uncharacterized protein</fullName>
    </submittedName>
</protein>
<dbReference type="OrthoDB" id="599464at2"/>
<dbReference type="Gene3D" id="2.60.40.10">
    <property type="entry name" value="Immunoglobulins"/>
    <property type="match status" value="1"/>
</dbReference>
<dbReference type="Proteomes" id="UP000249819">
    <property type="component" value="Unassembled WGS sequence"/>
</dbReference>
<feature type="chain" id="PRO_5016297461" evidence="1">
    <location>
        <begin position="24"/>
        <end position="3299"/>
    </location>
</feature>
<keyword evidence="3" id="KW-1185">Reference proteome</keyword>
<feature type="non-terminal residue" evidence="2">
    <location>
        <position position="3299"/>
    </location>
</feature>
<feature type="signal peptide" evidence="1">
    <location>
        <begin position="1"/>
        <end position="23"/>
    </location>
</feature>
<sequence>MKRFLTLIFLILSSLLVRTTAQAQVTNGVNGKAFMNLPETVCAGNFASMNAFIWGSGYTNTKVTWTITNSSGGSGGYTILYGSDGNNLVNQAPDNYKMNALTLQFNLKNVTYTISANITYKDSKGNTSTQTITKQIFSKDCSMAQCYRSDPKLGASDFKEDFGTFPINAGPKAYSDPTDPTAKVYYTPNMNIYTSTSGGNFDDNSYCIYWNTQVRSEWMRVMDHTQNGVAGVSNGGMLVANSAYEKIVFFEKTVKVCPGSRYNFSAWFLNTNTRQVFNSTCNQGNSDGYHYAGVTFQIVSAKNPTQILSEFKTYDVSMNLDPNGRQWLQYGGTFKITTDDNAVILRIRNDNPGGCGNDIAIDDIQFNYCPPDIQGYVDGLIEDRVTESVQCAGAPLDLTANGDAIAAYFQNPVYRWEFSYDQLNWSPLADSTGLNPTTGKIEVIRSGSNGPVLHFSPGALTGNPLQPIIRYYRLRVYEYRTDGKYDGDCGTPSSAITITILPKPIVKLSSSQVCQGTAVNLTVAGQYTEYVWQEPAEIAGRKDEAVIVTPMKDTKYLAWGIARYGNGRECYDTGSAWIKVDTPAIVKVTGGPLEICAGSTPVNFQISPDNNQYKIKWSSTWPATTIPVNSPAGDTTYASTTNQLNNIYPWHVGLNYFKATVTKGTCVTADSLPLMVYSQPVAKTNSSKMQQCNQAQFTMKATAPTSDQVGQWTFIRGVSNGTSTITNPSSPTTTVNITPAGTTDTLIWTVTNKGKSDCKSTDMIILFNSKPLTTSVNLTSTVVCANSGAIVDLQLNGTVPVNPGETGKWTSSVPAMVTFDDDTKYNTTAHIVGQTTTTNITLYWTITNGICTPGSTGSMTVRVKAPPTITITNTPVKACNNVPSVDLMITNSSSTISQYEIKTTGPNAMPGFAYVTGAWNTSWAKLPLAIPANTAPGIYNFILSVWENDGTGSPYAGCRKDVTFTVELSKPSTPPTGLTVSTASICDKGDVQLTINGGVLGTDPSGNANAVWKWYKGGCGTANGGVLVTPDVANADNSVVTFKNVTATTTYYVVAESTGSCGNSTCASTTITVYKSPVAATAGTDQKVCNQTTQFTLNGNTPSPTGATGTWTVLYGNATVITPTDPKSKVTVPVGDSSVLQWEISNGNCATTKATVTIVNYAIPVQADAGTDQKVCAQATPFTLNANTPSPSTAIGRWTVVYGAANFGTSSINDPKAKVTVAIGDSVVLRWTISNGNCATTSADVRIVNYANPILANAGTNQKACAQATPFVLSGNTPSPSTAIGRWTVTYGAATFNTSINNPNAQVNVAVGDSVVFRWTITNGNCAETYSEMSIVNYAQAVTANAGTDQKVCAQNTPFTLNGNTPTPATAIGRWTVVYGTANFGTSSINDPKANVSVAIGDSVVLRWTITNGNCATTSSDVRIVNYADAIKANAGTNLKACAQNTPFTMSANAASPSTAIGRWTVTYGSATFSPSINDPNAKVTVAIGDSVVLRWTITNGVCADSYSEISVVNFAQAVTANAGIDQKACAQNTAFTLNGNTATPATAIGRWTVVYGAANFGASSINDPKAKVTVAVGDSVVLRWTITNGVCADSYDEMSIVNFADAVKANAGLDQKVCAQATAFTLDGNVATPSTAIGRWTVVYGAANFGASSINDPKAKINVAIGDSVVLRWTITNGVCADSYDEVSIVNYANVVKANAGIDQKACAQTTAFTLDGNTATPATAIGRWTVVYGNANFGTSSINDPKAKVTVAVGDSVVLRWTITNGVCADSYDEMSIVNFADAVKANAGIDQKACAQTTAFTLDGNTATPATAIGRWTVVYGTPNFGTSSINDPKAKITVAVGDSVVLRWTITNGVCADSYDEVSIVNYADAVKANAGIDQKACAQTTAFTLDGNTATPATAIGRWTVVYGAANFGTSSINDPKAKINVAIGDSVVLRWTITNGVCADSYDEMSIVNFADAVKANAGIDQKACAQTTAFTLDGNTATPATAIGRWTVVYGNANFGASSINDPKAKVTVAVGDSVVLRWTITNGVCADSYDEMSIVNFADAVKANAGIDQKACAQTTPFTLDGNTATPATAIGRWTVVYGAANFSTSSINDPKAKINVAIGDSIVLRWTITNGVCADSYDEVSIVNYADAVKANAGIDQKACAQTTAFTLDGNTATPATAIGRWTVVYGAANFGTSSINDPKAKVTVAIGDSVVLRWTITNGVCADSYDEMSIVNFAEAVKANAGIDQKVCAQATPFTLDGNTATPATAIGRWTVVYGAANFGASSINDPKAKINVAIGDSVVLRWTITNGVCADSYDEVSIVNYAEAVKANAGIDQKACAQTTPFTLDGNTATPATAIGRWTVVYGAANFGTSSINDPKAQVTVAVGDSVVLRWTIVNGNCADSYDEMSIVNFADAVKANAGIDQKACAQATPFTLDGNTATPATAIGRWTVVYGAANFGTSSINDPKAKVTVAVGDSVVLRWTITNGVCADSYDEISIVNFAEAVKANAGIDQKACAQATPFTLDGNTATPATAIGRWTVVYGNANFGTSSINDPKAQVTVAVGDSVVLRWTITNGVCADSYDEMSIVNFADAVKANAGIDQKACAQTTAFTLDGNTATPTTAIGRWTVVYGAANFGTSSINDPKAQVTVAVGDSVVLRWTITNGVCADSYDEMSIVNFADAVKANAGIDQKVCAQTTPFTLDGNTATPATAIGRWTVVYGAANFGTSSINDPKAKINVAIGDSVVLRWTITNGVCADSYDEVSIVNYAEAVKANAGIDQKACAQTTPFTLDGNTATPATAIGRWTVVYGAANFGTSSINDPKAQVTVAVGDSVVLRWTIVNGNCADSYDEMSIVNFAEAVKANAGIDQKACAQATPFTLDGNTATPATAIGRWTVVYGAANFGTSSINDPKAQVTVAVGDSVVLRWTIVNGNCADSYDEMSIVNFAEAVKANAGIDQKACAQTTPFTLDGNTATPATAIGRWTVVYGAANFGTSSINDPKAKVTVAVGDSVVLRWTIVNGNCADTYDEMSIVNFAEAVKANAGIDQKACAQATPFTLDGNTATPATAIGRWTVVYGAANFGTSSINDPKAQVTVAVGDSVVLRWTITNGVCADTYDEMSIVNFADAVKANAGIDQKACAQATPFTLDGNTATPATAIGRWTVVYGAANFGTSSINDPKAQVTVAVGDSVVLRWTITNGVCADTYDEMSIVNFAEAVKANAGIDQKACAQTTPFTLDGNTATPATAIGRWTVVYGAANFGTSSINDPKAQVTVAVGDSVVLRWTIVNGNCADTYDEMSIVNFAEAV</sequence>
<evidence type="ECO:0000313" key="3">
    <source>
        <dbReference type="Proteomes" id="UP000249819"/>
    </source>
</evidence>
<keyword evidence="1" id="KW-0732">Signal</keyword>
<evidence type="ECO:0000256" key="1">
    <source>
        <dbReference type="SAM" id="SignalP"/>
    </source>
</evidence>
<proteinExistence type="predicted"/>
<name>A0A327VTJ5_9BACT</name>
<dbReference type="EMBL" id="QLMA01000006">
    <property type="protein sequence ID" value="RAJ79377.1"/>
    <property type="molecule type" value="Genomic_DNA"/>
</dbReference>
<evidence type="ECO:0000313" key="2">
    <source>
        <dbReference type="EMBL" id="RAJ79377.1"/>
    </source>
</evidence>
<comment type="caution">
    <text evidence="2">The sequence shown here is derived from an EMBL/GenBank/DDBJ whole genome shotgun (WGS) entry which is preliminary data.</text>
</comment>
<accession>A0A327VTJ5</accession>
<reference evidence="2 3" key="1">
    <citation type="submission" date="2018-06" db="EMBL/GenBank/DDBJ databases">
        <title>Genomic Encyclopedia of Archaeal and Bacterial Type Strains, Phase II (KMG-II): from individual species to whole genera.</title>
        <authorList>
            <person name="Goeker M."/>
        </authorList>
    </citation>
    <scope>NUCLEOTIDE SEQUENCE [LARGE SCALE GENOMIC DNA]</scope>
    <source>
        <strain evidence="2 3">DSM 29821</strain>
    </source>
</reference>
<dbReference type="InterPro" id="IPR013783">
    <property type="entry name" value="Ig-like_fold"/>
</dbReference>
<dbReference type="RefSeq" id="WP_146616251.1">
    <property type="nucleotide sequence ID" value="NZ_QLMA01000006.1"/>
</dbReference>
<gene>
    <name evidence="2" type="ORF">CLV59_106443</name>
</gene>
<organism evidence="2 3">
    <name type="scientific">Chitinophaga dinghuensis</name>
    <dbReference type="NCBI Taxonomy" id="1539050"/>
    <lineage>
        <taxon>Bacteria</taxon>
        <taxon>Pseudomonadati</taxon>
        <taxon>Bacteroidota</taxon>
        <taxon>Chitinophagia</taxon>
        <taxon>Chitinophagales</taxon>
        <taxon>Chitinophagaceae</taxon>
        <taxon>Chitinophaga</taxon>
    </lineage>
</organism>